<keyword evidence="1 5" id="KW-0853">WD repeat</keyword>
<dbReference type="InterPro" id="IPR019775">
    <property type="entry name" value="WD40_repeat_CS"/>
</dbReference>
<accession>A0A367JDR9</accession>
<dbReference type="GO" id="GO:0031464">
    <property type="term" value="C:Cul4A-RING E3 ubiquitin ligase complex"/>
    <property type="evidence" value="ECO:0007669"/>
    <property type="project" value="TreeGrafter"/>
</dbReference>
<dbReference type="InterPro" id="IPR001680">
    <property type="entry name" value="WD40_rpt"/>
</dbReference>
<dbReference type="Proteomes" id="UP000252139">
    <property type="component" value="Unassembled WGS sequence"/>
</dbReference>
<evidence type="ECO:0000256" key="2">
    <source>
        <dbReference type="ARBA" id="ARBA00022737"/>
    </source>
</evidence>
<dbReference type="InterPro" id="IPR020472">
    <property type="entry name" value="WD40_PAC1"/>
</dbReference>
<dbReference type="Pfam" id="PF00400">
    <property type="entry name" value="WD40"/>
    <property type="match status" value="3"/>
</dbReference>
<dbReference type="SUPFAM" id="SSF50978">
    <property type="entry name" value="WD40 repeat-like"/>
    <property type="match status" value="1"/>
</dbReference>
<gene>
    <name evidence="6" type="ORF">CU097_000672</name>
</gene>
<dbReference type="PANTHER" id="PTHR46202:SF1">
    <property type="entry name" value="DNA EXCISION REPAIR PROTEIN ERCC-8"/>
    <property type="match status" value="1"/>
</dbReference>
<dbReference type="AlphaFoldDB" id="A0A367JDR9"/>
<feature type="repeat" description="WD" evidence="5">
    <location>
        <begin position="166"/>
        <end position="207"/>
    </location>
</feature>
<dbReference type="OrthoDB" id="361494at2759"/>
<dbReference type="EMBL" id="PJQL01001544">
    <property type="protein sequence ID" value="RCH88019.1"/>
    <property type="molecule type" value="Genomic_DNA"/>
</dbReference>
<dbReference type="STRING" id="86630.A0A367JDR9"/>
<evidence type="ECO:0000313" key="6">
    <source>
        <dbReference type="EMBL" id="RCH88019.1"/>
    </source>
</evidence>
<feature type="non-terminal residue" evidence="6">
    <location>
        <position position="1"/>
    </location>
</feature>
<dbReference type="PROSITE" id="PS50082">
    <property type="entry name" value="WD_REPEATS_2"/>
    <property type="match status" value="3"/>
</dbReference>
<keyword evidence="2" id="KW-0677">Repeat</keyword>
<keyword evidence="7" id="KW-1185">Reference proteome</keyword>
<dbReference type="SMART" id="SM00320">
    <property type="entry name" value="WD40"/>
    <property type="match status" value="4"/>
</dbReference>
<evidence type="ECO:0000313" key="7">
    <source>
        <dbReference type="Proteomes" id="UP000252139"/>
    </source>
</evidence>
<evidence type="ECO:0000256" key="3">
    <source>
        <dbReference type="ARBA" id="ARBA00022763"/>
    </source>
</evidence>
<dbReference type="InterPro" id="IPR042238">
    <property type="entry name" value="Rad28/ERCC8/Ckn1/ATCSA-1"/>
</dbReference>
<keyword evidence="4" id="KW-0234">DNA repair</keyword>
<dbReference type="PROSITE" id="PS00678">
    <property type="entry name" value="WD_REPEATS_1"/>
    <property type="match status" value="2"/>
</dbReference>
<dbReference type="PROSITE" id="PS50294">
    <property type="entry name" value="WD_REPEATS_REGION"/>
    <property type="match status" value="3"/>
</dbReference>
<feature type="repeat" description="WD" evidence="5">
    <location>
        <begin position="107"/>
        <end position="149"/>
    </location>
</feature>
<feature type="repeat" description="WD" evidence="5">
    <location>
        <begin position="21"/>
        <end position="63"/>
    </location>
</feature>
<dbReference type="InterPro" id="IPR015943">
    <property type="entry name" value="WD40/YVTN_repeat-like_dom_sf"/>
</dbReference>
<organism evidence="6 7">
    <name type="scientific">Rhizopus azygosporus</name>
    <name type="common">Rhizopus microsporus var. azygosporus</name>
    <dbReference type="NCBI Taxonomy" id="86630"/>
    <lineage>
        <taxon>Eukaryota</taxon>
        <taxon>Fungi</taxon>
        <taxon>Fungi incertae sedis</taxon>
        <taxon>Mucoromycota</taxon>
        <taxon>Mucoromycotina</taxon>
        <taxon>Mucoromycetes</taxon>
        <taxon>Mucorales</taxon>
        <taxon>Mucorineae</taxon>
        <taxon>Rhizopodaceae</taxon>
        <taxon>Rhizopus</taxon>
    </lineage>
</organism>
<dbReference type="InterPro" id="IPR036322">
    <property type="entry name" value="WD40_repeat_dom_sf"/>
</dbReference>
<proteinExistence type="predicted"/>
<protein>
    <submittedName>
        <fullName evidence="6">Uncharacterized protein</fullName>
    </submittedName>
</protein>
<evidence type="ECO:0000256" key="1">
    <source>
        <dbReference type="ARBA" id="ARBA00022574"/>
    </source>
</evidence>
<comment type="caution">
    <text evidence="6">The sequence shown here is derived from an EMBL/GenBank/DDBJ whole genome shotgun (WGS) entry which is preliminary data.</text>
</comment>
<dbReference type="PANTHER" id="PTHR46202">
    <property type="entry name" value="DNA EXCISION REPAIR PROTEIN ERCC-8"/>
    <property type="match status" value="1"/>
</dbReference>
<dbReference type="Gene3D" id="2.130.10.10">
    <property type="entry name" value="YVTN repeat-like/Quinoprotein amine dehydrogenase"/>
    <property type="match status" value="1"/>
</dbReference>
<reference evidence="6 7" key="1">
    <citation type="journal article" date="2018" name="G3 (Bethesda)">
        <title>Phylogenetic and Phylogenomic Definition of Rhizopus Species.</title>
        <authorList>
            <person name="Gryganskyi A.P."/>
            <person name="Golan J."/>
            <person name="Dolatabadi S."/>
            <person name="Mondo S."/>
            <person name="Robb S."/>
            <person name="Idnurm A."/>
            <person name="Muszewska A."/>
            <person name="Steczkiewicz K."/>
            <person name="Masonjones S."/>
            <person name="Liao H.L."/>
            <person name="Gajdeczka M.T."/>
            <person name="Anike F."/>
            <person name="Vuek A."/>
            <person name="Anishchenko I.M."/>
            <person name="Voigt K."/>
            <person name="de Hoog G.S."/>
            <person name="Smith M.E."/>
            <person name="Heitman J."/>
            <person name="Vilgalys R."/>
            <person name="Stajich J.E."/>
        </authorList>
    </citation>
    <scope>NUCLEOTIDE SEQUENCE [LARGE SCALE GENOMIC DNA]</scope>
    <source>
        <strain evidence="6 7">CBS 357.93</strain>
    </source>
</reference>
<dbReference type="GO" id="GO:0000109">
    <property type="term" value="C:nucleotide-excision repair complex"/>
    <property type="evidence" value="ECO:0007669"/>
    <property type="project" value="TreeGrafter"/>
</dbReference>
<name>A0A367JDR9_RHIAZ</name>
<keyword evidence="3" id="KW-0227">DNA damage</keyword>
<dbReference type="PRINTS" id="PR00320">
    <property type="entry name" value="GPROTEINBRPT"/>
</dbReference>
<evidence type="ECO:0000256" key="5">
    <source>
        <dbReference type="PROSITE-ProRule" id="PRU00221"/>
    </source>
</evidence>
<evidence type="ECO:0000256" key="4">
    <source>
        <dbReference type="ARBA" id="ARBA00023204"/>
    </source>
</evidence>
<dbReference type="GO" id="GO:0000209">
    <property type="term" value="P:protein polyubiquitination"/>
    <property type="evidence" value="ECO:0007669"/>
    <property type="project" value="TreeGrafter"/>
</dbReference>
<dbReference type="GO" id="GO:0043161">
    <property type="term" value="P:proteasome-mediated ubiquitin-dependent protein catabolic process"/>
    <property type="evidence" value="ECO:0007669"/>
    <property type="project" value="TreeGrafter"/>
</dbReference>
<dbReference type="GO" id="GO:0006283">
    <property type="term" value="P:transcription-coupled nucleotide-excision repair"/>
    <property type="evidence" value="ECO:0007669"/>
    <property type="project" value="InterPro"/>
</dbReference>
<sequence>HIYDLDSMTEKNEPIASAARMDQHKYAVTSLSWYPADNGLFVTSSYDSTIKVWDTNEMKAVEEFNMECRVHCQAMSGIANHSLVASAAAEPRIRLCDLANGSFTHSLTGHSGSVMSCVWSTNQEYVLYSGGSDGTIRVWDIRKASSCLMSLDQNNAVDQNPLGETNSAHGRGINGLTVTNDGRFLVSLGLDEKIRLWNTQSGHNTFVNYGSSWRNRFKLCLQPALSSPDVWPPLLYIPSDDRQVLVYRLMDGMLVKRLKGAYGRVTSVENRESHQQLYSGSNAGDLLVWEPPAMIAAVEEREVDADEWSDYNDEDDII</sequence>